<name>A0ABP8MQ31_9BACT</name>
<accession>A0ABP8MQ31</accession>
<proteinExistence type="predicted"/>
<reference evidence="2" key="1">
    <citation type="journal article" date="2019" name="Int. J. Syst. Evol. Microbiol.">
        <title>The Global Catalogue of Microorganisms (GCM) 10K type strain sequencing project: providing services to taxonomists for standard genome sequencing and annotation.</title>
        <authorList>
            <consortium name="The Broad Institute Genomics Platform"/>
            <consortium name="The Broad Institute Genome Sequencing Center for Infectious Disease"/>
            <person name="Wu L."/>
            <person name="Ma J."/>
        </authorList>
    </citation>
    <scope>NUCLEOTIDE SEQUENCE [LARGE SCALE GENOMIC DNA]</scope>
    <source>
        <strain evidence="2">JCM 31921</strain>
    </source>
</reference>
<sequence length="62" mass="7241">MDRKYKGMTVNERLYISGFIDEFDQATKQHDIQRVIKILKEVEITDKNEVSAILNKLGLSEK</sequence>
<dbReference type="RefSeq" id="WP_344825123.1">
    <property type="nucleotide sequence ID" value="NZ_BAABEZ010000022.1"/>
</dbReference>
<keyword evidence="2" id="KW-1185">Reference proteome</keyword>
<comment type="caution">
    <text evidence="1">The sequence shown here is derived from an EMBL/GenBank/DDBJ whole genome shotgun (WGS) entry which is preliminary data.</text>
</comment>
<protein>
    <recommendedName>
        <fullName evidence="3">Phage protein</fullName>
    </recommendedName>
</protein>
<evidence type="ECO:0000313" key="2">
    <source>
        <dbReference type="Proteomes" id="UP001501410"/>
    </source>
</evidence>
<evidence type="ECO:0008006" key="3">
    <source>
        <dbReference type="Google" id="ProtNLM"/>
    </source>
</evidence>
<dbReference type="EMBL" id="BAABEZ010000022">
    <property type="protein sequence ID" value="GAA4454294.1"/>
    <property type="molecule type" value="Genomic_DNA"/>
</dbReference>
<organism evidence="1 2">
    <name type="scientific">Rurimicrobium arvi</name>
    <dbReference type="NCBI Taxonomy" id="2049916"/>
    <lineage>
        <taxon>Bacteria</taxon>
        <taxon>Pseudomonadati</taxon>
        <taxon>Bacteroidota</taxon>
        <taxon>Chitinophagia</taxon>
        <taxon>Chitinophagales</taxon>
        <taxon>Chitinophagaceae</taxon>
        <taxon>Rurimicrobium</taxon>
    </lineage>
</organism>
<evidence type="ECO:0000313" key="1">
    <source>
        <dbReference type="EMBL" id="GAA4454294.1"/>
    </source>
</evidence>
<dbReference type="Proteomes" id="UP001501410">
    <property type="component" value="Unassembled WGS sequence"/>
</dbReference>
<gene>
    <name evidence="1" type="ORF">GCM10023092_16110</name>
</gene>